<dbReference type="InterPro" id="IPR050858">
    <property type="entry name" value="Mal-CoA-ACP_Trans/PKS_FabD"/>
</dbReference>
<dbReference type="SUPFAM" id="SSF52151">
    <property type="entry name" value="FabD/lysophospholipase-like"/>
    <property type="match status" value="1"/>
</dbReference>
<dbReference type="GO" id="GO:0006633">
    <property type="term" value="P:fatty acid biosynthetic process"/>
    <property type="evidence" value="ECO:0007669"/>
    <property type="project" value="TreeGrafter"/>
</dbReference>
<evidence type="ECO:0000256" key="4">
    <source>
        <dbReference type="ARBA" id="ARBA00048462"/>
    </source>
</evidence>
<feature type="domain" description="Malonyl-CoA:ACP transacylase (MAT)" evidence="5">
    <location>
        <begin position="1"/>
        <end position="146"/>
    </location>
</feature>
<evidence type="ECO:0000313" key="6">
    <source>
        <dbReference type="EMBL" id="HIU37841.1"/>
    </source>
</evidence>
<keyword evidence="3" id="KW-0012">Acyltransferase</keyword>
<dbReference type="PANTHER" id="PTHR42681:SF1">
    <property type="entry name" value="MALONYL-COA-ACYL CARRIER PROTEIN TRANSACYLASE, MITOCHONDRIAL"/>
    <property type="match status" value="1"/>
</dbReference>
<feature type="non-terminal residue" evidence="6">
    <location>
        <position position="1"/>
    </location>
</feature>
<protein>
    <recommendedName>
        <fullName evidence="1">[acyl-carrier-protein] S-malonyltransferase</fullName>
        <ecNumber evidence="1">2.3.1.39</ecNumber>
    </recommendedName>
</protein>
<reference evidence="6" key="1">
    <citation type="submission" date="2020-10" db="EMBL/GenBank/DDBJ databases">
        <authorList>
            <person name="Gilroy R."/>
        </authorList>
    </citation>
    <scope>NUCLEOTIDE SEQUENCE</scope>
    <source>
        <strain evidence="6">7463</strain>
    </source>
</reference>
<dbReference type="GO" id="GO:0005829">
    <property type="term" value="C:cytosol"/>
    <property type="evidence" value="ECO:0007669"/>
    <property type="project" value="TreeGrafter"/>
</dbReference>
<evidence type="ECO:0000256" key="2">
    <source>
        <dbReference type="ARBA" id="ARBA00022679"/>
    </source>
</evidence>
<accession>A0A9D1LGF5</accession>
<dbReference type="GO" id="GO:0004314">
    <property type="term" value="F:[acyl-carrier-protein] S-malonyltransferase activity"/>
    <property type="evidence" value="ECO:0007669"/>
    <property type="project" value="UniProtKB-EC"/>
</dbReference>
<evidence type="ECO:0000259" key="5">
    <source>
        <dbReference type="SMART" id="SM00827"/>
    </source>
</evidence>
<proteinExistence type="predicted"/>
<comment type="catalytic activity">
    <reaction evidence="4">
        <text>holo-[ACP] + malonyl-CoA = malonyl-[ACP] + CoA</text>
        <dbReference type="Rhea" id="RHEA:41792"/>
        <dbReference type="Rhea" id="RHEA-COMP:9623"/>
        <dbReference type="Rhea" id="RHEA-COMP:9685"/>
        <dbReference type="ChEBI" id="CHEBI:57287"/>
        <dbReference type="ChEBI" id="CHEBI:57384"/>
        <dbReference type="ChEBI" id="CHEBI:64479"/>
        <dbReference type="ChEBI" id="CHEBI:78449"/>
        <dbReference type="EC" id="2.3.1.39"/>
    </reaction>
</comment>
<keyword evidence="2" id="KW-0808">Transferase</keyword>
<evidence type="ECO:0000256" key="1">
    <source>
        <dbReference type="ARBA" id="ARBA00013258"/>
    </source>
</evidence>
<dbReference type="AlphaFoldDB" id="A0A9D1LGF5"/>
<dbReference type="Gene3D" id="3.40.366.10">
    <property type="entry name" value="Malonyl-Coenzyme A Acyl Carrier Protein, domain 2"/>
    <property type="match status" value="1"/>
</dbReference>
<comment type="caution">
    <text evidence="6">The sequence shown here is derived from an EMBL/GenBank/DDBJ whole genome shotgun (WGS) entry which is preliminary data.</text>
</comment>
<gene>
    <name evidence="6" type="ORF">IAC56_06165</name>
</gene>
<organism evidence="6 7">
    <name type="scientific">Candidatus Aphodousia faecigallinarum</name>
    <dbReference type="NCBI Taxonomy" id="2840677"/>
    <lineage>
        <taxon>Bacteria</taxon>
        <taxon>Pseudomonadati</taxon>
        <taxon>Pseudomonadota</taxon>
        <taxon>Betaproteobacteria</taxon>
        <taxon>Burkholderiales</taxon>
        <taxon>Sutterellaceae</taxon>
        <taxon>Sutterellaceae incertae sedis</taxon>
        <taxon>Candidatus Aphodousia</taxon>
    </lineage>
</organism>
<dbReference type="EC" id="2.3.1.39" evidence="1"/>
<reference evidence="6" key="2">
    <citation type="journal article" date="2021" name="PeerJ">
        <title>Extensive microbial diversity within the chicken gut microbiome revealed by metagenomics and culture.</title>
        <authorList>
            <person name="Gilroy R."/>
            <person name="Ravi A."/>
            <person name="Getino M."/>
            <person name="Pursley I."/>
            <person name="Horton D.L."/>
            <person name="Alikhan N.F."/>
            <person name="Baker D."/>
            <person name="Gharbi K."/>
            <person name="Hall N."/>
            <person name="Watson M."/>
            <person name="Adriaenssens E.M."/>
            <person name="Foster-Nyarko E."/>
            <person name="Jarju S."/>
            <person name="Secka A."/>
            <person name="Antonio M."/>
            <person name="Oren A."/>
            <person name="Chaudhuri R.R."/>
            <person name="La Ragione R."/>
            <person name="Hildebrand F."/>
            <person name="Pallen M.J."/>
        </authorList>
    </citation>
    <scope>NUCLEOTIDE SEQUENCE</scope>
    <source>
        <strain evidence="6">7463</strain>
    </source>
</reference>
<dbReference type="SMART" id="SM00827">
    <property type="entry name" value="PKS_AT"/>
    <property type="match status" value="1"/>
</dbReference>
<dbReference type="InterPro" id="IPR014043">
    <property type="entry name" value="Acyl_transferase_dom"/>
</dbReference>
<dbReference type="Proteomes" id="UP000824083">
    <property type="component" value="Unassembled WGS sequence"/>
</dbReference>
<dbReference type="InterPro" id="IPR016035">
    <property type="entry name" value="Acyl_Trfase/lysoPLipase"/>
</dbReference>
<evidence type="ECO:0000313" key="7">
    <source>
        <dbReference type="Proteomes" id="UP000824083"/>
    </source>
</evidence>
<name>A0A9D1LGF5_9BURK</name>
<dbReference type="EMBL" id="DVMY01000094">
    <property type="protein sequence ID" value="HIU37841.1"/>
    <property type="molecule type" value="Genomic_DNA"/>
</dbReference>
<dbReference type="InterPro" id="IPR001227">
    <property type="entry name" value="Ac_transferase_dom_sf"/>
</dbReference>
<dbReference type="PANTHER" id="PTHR42681">
    <property type="entry name" value="MALONYL-COA-ACYL CARRIER PROTEIN TRANSACYLASE, MITOCHONDRIAL"/>
    <property type="match status" value="1"/>
</dbReference>
<sequence>PGQVVIAGEKAAVEKACELAKAQGAKRALVLPVSAPFHSSLMKPASIALKGKLEETAMNAPQIDVVANVDVKVHAQKEAIIDALAAQAAGAVQWVKTVEAFKAMGVTHIVECGPGRVLAGLIKRIDSSMVVKNINSQESLVAVLEEINAAQ</sequence>
<evidence type="ECO:0000256" key="3">
    <source>
        <dbReference type="ARBA" id="ARBA00023315"/>
    </source>
</evidence>